<dbReference type="Proteomes" id="UP001470230">
    <property type="component" value="Unassembled WGS sequence"/>
</dbReference>
<evidence type="ECO:0000256" key="9">
    <source>
        <dbReference type="SAM" id="Phobius"/>
    </source>
</evidence>
<organism evidence="12 13">
    <name type="scientific">Tritrichomonas musculus</name>
    <dbReference type="NCBI Taxonomy" id="1915356"/>
    <lineage>
        <taxon>Eukaryota</taxon>
        <taxon>Metamonada</taxon>
        <taxon>Parabasalia</taxon>
        <taxon>Tritrichomonadida</taxon>
        <taxon>Tritrichomonadidae</taxon>
        <taxon>Tritrichomonas</taxon>
    </lineage>
</organism>
<evidence type="ECO:0000256" key="5">
    <source>
        <dbReference type="ARBA" id="ARBA00022967"/>
    </source>
</evidence>
<feature type="compositionally biased region" description="Acidic residues" evidence="8">
    <location>
        <begin position="808"/>
        <end position="830"/>
    </location>
</feature>
<evidence type="ECO:0000259" key="11">
    <source>
        <dbReference type="PROSITE" id="PS51196"/>
    </source>
</evidence>
<dbReference type="InterPro" id="IPR011115">
    <property type="entry name" value="SecA_DEAD"/>
</dbReference>
<dbReference type="PANTHER" id="PTHR30612">
    <property type="entry name" value="SECA INNER MEMBRANE COMPONENT OF SEC PROTEIN SECRETION SYSTEM"/>
    <property type="match status" value="1"/>
</dbReference>
<keyword evidence="9" id="KW-1133">Transmembrane helix</keyword>
<feature type="region of interest" description="Disordered" evidence="8">
    <location>
        <begin position="803"/>
        <end position="836"/>
    </location>
</feature>
<dbReference type="PROSITE" id="PS50011">
    <property type="entry name" value="PROTEIN_KINASE_DOM"/>
    <property type="match status" value="1"/>
</dbReference>
<evidence type="ECO:0000256" key="4">
    <source>
        <dbReference type="ARBA" id="ARBA00022927"/>
    </source>
</evidence>
<dbReference type="Pfam" id="PF00069">
    <property type="entry name" value="Pkinase"/>
    <property type="match status" value="1"/>
</dbReference>
<feature type="region of interest" description="Disordered" evidence="8">
    <location>
        <begin position="551"/>
        <end position="571"/>
    </location>
</feature>
<dbReference type="Pfam" id="PF21090">
    <property type="entry name" value="P-loop_SecA"/>
    <property type="match status" value="1"/>
</dbReference>
<dbReference type="SMART" id="SM00220">
    <property type="entry name" value="S_TKc"/>
    <property type="match status" value="1"/>
</dbReference>
<dbReference type="Pfam" id="PF07517">
    <property type="entry name" value="SecA_DEAD"/>
    <property type="match status" value="2"/>
</dbReference>
<evidence type="ECO:0008006" key="14">
    <source>
        <dbReference type="Google" id="ProtNLM"/>
    </source>
</evidence>
<feature type="transmembrane region" description="Helical" evidence="9">
    <location>
        <begin position="1547"/>
        <end position="1564"/>
    </location>
</feature>
<keyword evidence="5" id="KW-1278">Translocase</keyword>
<accession>A0ABR2JY50</accession>
<evidence type="ECO:0000256" key="8">
    <source>
        <dbReference type="SAM" id="MobiDB-lite"/>
    </source>
</evidence>
<keyword evidence="13" id="KW-1185">Reference proteome</keyword>
<dbReference type="InterPro" id="IPR044722">
    <property type="entry name" value="SecA_SF2_C"/>
</dbReference>
<feature type="domain" description="Protein kinase" evidence="10">
    <location>
        <begin position="1602"/>
        <end position="1902"/>
    </location>
</feature>
<protein>
    <recommendedName>
        <fullName evidence="14">Protein kinase domain-containing protein</fullName>
    </recommendedName>
</protein>
<name>A0ABR2JY50_9EUKA</name>
<comment type="caution">
    <text evidence="12">The sequence shown here is derived from an EMBL/GenBank/DDBJ whole genome shotgun (WGS) entry which is preliminary data.</text>
</comment>
<feature type="transmembrane region" description="Helical" evidence="9">
    <location>
        <begin position="1402"/>
        <end position="1427"/>
    </location>
</feature>
<keyword evidence="2" id="KW-0547">Nucleotide-binding</keyword>
<evidence type="ECO:0000256" key="1">
    <source>
        <dbReference type="ARBA" id="ARBA00022448"/>
    </source>
</evidence>
<proteinExistence type="predicted"/>
<keyword evidence="4" id="KW-0653">Protein transport</keyword>
<evidence type="ECO:0000313" key="12">
    <source>
        <dbReference type="EMBL" id="KAK8883632.1"/>
    </source>
</evidence>
<dbReference type="Gene3D" id="3.40.50.300">
    <property type="entry name" value="P-loop containing nucleotide triphosphate hydrolases"/>
    <property type="match status" value="2"/>
</dbReference>
<evidence type="ECO:0000256" key="6">
    <source>
        <dbReference type="ARBA" id="ARBA00023010"/>
    </source>
</evidence>
<keyword evidence="6" id="KW-0811">Translocation</keyword>
<evidence type="ECO:0000256" key="7">
    <source>
        <dbReference type="ARBA" id="ARBA00023136"/>
    </source>
</evidence>
<dbReference type="InterPro" id="IPR011009">
    <property type="entry name" value="Kinase-like_dom_sf"/>
</dbReference>
<sequence>MPILNPSLQYTLLDHFENSENEDLSYFLKLLLIASRNINRNIKTIETSIKFTNNLYSILYFFKNNYKCEITKKDISDPSVKNIYKFLYNKLFFSNKKRLTQTEKIEGKFLIFTDDFLTKFFQLDILGDKYNTWFLSDTPIAILCIKGFAQEPAYLDKLKLEIYLMAAAGYTLALCVIDDGSHSKELLDLIQINQFSEIHCNLNDDYFFKKNPDFLKIINEYDGYFYLYTKYPDKNIEIDYLNILKDFKKIPRVKIISYVGNRYDCFKNEKMQLIDSDAFAYCQNGFQNKLLRIYLSNIPLYDSEKEINSFVPSHISGLSIGYISPDDFLSCQNLRVKILFCDDSNKNHHVIKYINFDDIHELKPNLYVKNQLLLANVDSEILDKVEIIDKKIRKKIDSIEKKKFLKETILAFLKDKKIKESLQYVAYAYSYSKIKQGKYFIPHQTQIYTAYEACKQFIFRKKDKTQKGIIFQVETGEGKTCIVCLIAAALALLKKTVHVTSSNIKLSIRDFEDSYHFFKLLDLESAVLVHSNELPLAVRKKFEHEDKEIIEINDKQHKESNQDANDKKDTDPMQLKKEQVPFFGANSDSYLNYNTQFTQNSLKECYAEKYYDKKLFKNSSNMNYSVCGINDQGEQTDNKAQVIFSTFVNFESFYLKMVELCPASIDEYFSKYSLLIDEADSILIDEIANGTIISRSMNSNAIEILKFVYEQKRKGTKSFDTYKMIINNKDWSKCKDLIKESHIIQMYEEIDLVHQPEFQDGRRYSIETIEIKKKKKMNRYLKQVLNLSKDIANTIARDFIKEFTKDPDEGDDDEEEEEENEKVNEEDESNDDSKDQQGTLKFKHIVPFSYNHTGILEPNKEFCGFVQQFIAIKESLENHVENMIVNDISMNYLYISHPIFVKLYGTVCGFTGTIGNKYDKEIFRKEYSLTTMKIPRHNPNLRVELPMILCKDKKERNEKIVSEVLEFHKRGNPVLVIFQDMKEIDEVENMLISHEVKYINIFKGKDEFLRPNEIAGKVGAISLGTNVCGRGTNIEIKKFPLHVIISYYSSNSRVMNQAFGRTARQGKKGSYRIICSKSEFFKPIDIISNASALLNEFNIKNARQRDFVDHFANRRSWIFSNFMKEQKIDAKTLKILRKCKINVNRSVAYNYVFPICMNKEIFLIIQEQKIFSLFNCPNSKYTWKLFQRYIRELILESWSLMINEIDIEYKNKEKSIEYNNDIIKRMNKLFKFIDKHYLPNGKEEILETFIFIFNKVREKYEKKILHNFSKMANPLLEFNSTEFFSCRTGFKPYSLYSKSGARINSKNFKKTNFIKDPELKFEQRTVKNKFSLISITEKIDDIYNAIFMKVNEILGSKTFLKLFLRRTLAGCEFGFSLILDIENKDQKFIQENPFCIIDKEPLFVFTIFVRSLVPVLAIILISLLVYISSIASKIAKWFTFPSNAKEIIKKTATIVINAFTSNIAEQIYNKIIYFLEKNLDENIKQLKKIDKKGNAEIIESLRNLFASSKAADITKKLSGYLGDKFDIKTKIGDLGSSILKPIQLMRISAYLLLLMASFIMYYRYKKQRIKDYKMESKEYSDNPTKEKLNELCEKNRIDESKIKDLKTLNESEKKAINSSHEEMSKTYLYKMAFCNIINSFIKSPSFQIDKKAIIEKSVVCIARGIYQNNQNCVRMSYSGNKKIFHQQIIFYSTNCYPSIIHFVGYSKDNNHQHIYLESKGKVTLKNFINSGGKIDITHKLIIAYGIACAMNHLHKNKIVHRYLKPSNIYIDSMFYPYLSNFYRARQTEISFPYLLKNMSLRYAPPEFIIDYKSNQNSFHLDVYSYGMTLYYLMTEKRPFYSYSKSLEELKNDIKNGIRPEFSESFSVELENWKHLIIKCWSGTPNQRPDFQNIISILEDNFINNIDRVVFNQYKKKFLHE</sequence>
<evidence type="ECO:0000256" key="2">
    <source>
        <dbReference type="ARBA" id="ARBA00022741"/>
    </source>
</evidence>
<dbReference type="SUPFAM" id="SSF52540">
    <property type="entry name" value="P-loop containing nucleoside triphosphate hydrolases"/>
    <property type="match status" value="2"/>
</dbReference>
<evidence type="ECO:0000256" key="3">
    <source>
        <dbReference type="ARBA" id="ARBA00022840"/>
    </source>
</evidence>
<dbReference type="InterPro" id="IPR000185">
    <property type="entry name" value="SecA"/>
</dbReference>
<keyword evidence="3" id="KW-0067">ATP-binding</keyword>
<dbReference type="PANTHER" id="PTHR30612:SF0">
    <property type="entry name" value="CHLOROPLAST PROTEIN-TRANSPORTING ATPASE"/>
    <property type="match status" value="1"/>
</dbReference>
<dbReference type="InterPro" id="IPR014018">
    <property type="entry name" value="SecA_motor_DEAD"/>
</dbReference>
<dbReference type="InterPro" id="IPR000719">
    <property type="entry name" value="Prot_kinase_dom"/>
</dbReference>
<evidence type="ECO:0000259" key="10">
    <source>
        <dbReference type="PROSITE" id="PS50011"/>
    </source>
</evidence>
<gene>
    <name evidence="12" type="ORF">M9Y10_042727</name>
</gene>
<reference evidence="12 13" key="1">
    <citation type="submission" date="2024-04" db="EMBL/GenBank/DDBJ databases">
        <title>Tritrichomonas musculus Genome.</title>
        <authorList>
            <person name="Alves-Ferreira E."/>
            <person name="Grigg M."/>
            <person name="Lorenzi H."/>
            <person name="Galac M."/>
        </authorList>
    </citation>
    <scope>NUCLEOTIDE SEQUENCE [LARGE SCALE GENOMIC DNA]</scope>
    <source>
        <strain evidence="12 13">EAF2021</strain>
    </source>
</reference>
<keyword evidence="7 9" id="KW-0472">Membrane</keyword>
<keyword evidence="9" id="KW-0812">Transmembrane</keyword>
<feature type="domain" description="SecA family profile" evidence="11">
    <location>
        <begin position="352"/>
        <end position="1106"/>
    </location>
</feature>
<evidence type="ECO:0000313" key="13">
    <source>
        <dbReference type="Proteomes" id="UP001470230"/>
    </source>
</evidence>
<dbReference type="PROSITE" id="PS51196">
    <property type="entry name" value="SECA_MOTOR_DEAD"/>
    <property type="match status" value="1"/>
</dbReference>
<dbReference type="EMBL" id="JAPFFF010000008">
    <property type="protein sequence ID" value="KAK8883632.1"/>
    <property type="molecule type" value="Genomic_DNA"/>
</dbReference>
<dbReference type="Gene3D" id="1.10.510.10">
    <property type="entry name" value="Transferase(Phosphotransferase) domain 1"/>
    <property type="match status" value="1"/>
</dbReference>
<dbReference type="InterPro" id="IPR027417">
    <property type="entry name" value="P-loop_NTPase"/>
</dbReference>
<keyword evidence="1" id="KW-0813">Transport</keyword>
<dbReference type="SUPFAM" id="SSF56112">
    <property type="entry name" value="Protein kinase-like (PK-like)"/>
    <property type="match status" value="1"/>
</dbReference>